<organism evidence="1 2">
    <name type="scientific">Paracidovorax anthurii</name>
    <dbReference type="NCBI Taxonomy" id="78229"/>
    <lineage>
        <taxon>Bacteria</taxon>
        <taxon>Pseudomonadati</taxon>
        <taxon>Pseudomonadota</taxon>
        <taxon>Betaproteobacteria</taxon>
        <taxon>Burkholderiales</taxon>
        <taxon>Comamonadaceae</taxon>
        <taxon>Paracidovorax</taxon>
    </lineage>
</organism>
<dbReference type="Gene3D" id="3.10.450.620">
    <property type="entry name" value="JHP933, nucleotidyltransferase-like core domain"/>
    <property type="match status" value="1"/>
</dbReference>
<dbReference type="Pfam" id="PF08843">
    <property type="entry name" value="AbiEii"/>
    <property type="match status" value="1"/>
</dbReference>
<accession>A0A328YRA7</accession>
<dbReference type="GO" id="GO:0016740">
    <property type="term" value="F:transferase activity"/>
    <property type="evidence" value="ECO:0007669"/>
    <property type="project" value="UniProtKB-KW"/>
</dbReference>
<keyword evidence="1" id="KW-0808">Transferase</keyword>
<dbReference type="Proteomes" id="UP000248856">
    <property type="component" value="Unassembled WGS sequence"/>
</dbReference>
<keyword evidence="2" id="KW-1185">Reference proteome</keyword>
<evidence type="ECO:0000313" key="1">
    <source>
        <dbReference type="EMBL" id="RAR75924.1"/>
    </source>
</evidence>
<dbReference type="EMBL" id="QLTA01000060">
    <property type="protein sequence ID" value="RAR75924.1"/>
    <property type="molecule type" value="Genomic_DNA"/>
</dbReference>
<dbReference type="RefSeq" id="WP_111881595.1">
    <property type="nucleotide sequence ID" value="NZ_CBCSGC010000042.1"/>
</dbReference>
<reference evidence="1 2" key="1">
    <citation type="submission" date="2018-06" db="EMBL/GenBank/DDBJ databases">
        <title>Genomic Encyclopedia of Archaeal and Bacterial Type Strains, Phase II (KMG-II): from individual species to whole genera.</title>
        <authorList>
            <person name="Goeker M."/>
        </authorList>
    </citation>
    <scope>NUCLEOTIDE SEQUENCE [LARGE SCALE GENOMIC DNA]</scope>
    <source>
        <strain evidence="1 2">CFPB 3232</strain>
    </source>
</reference>
<protein>
    <submittedName>
        <fullName evidence="1">Nucleotidyltransferase AbiEii toxin of type IV toxin-antitoxin system</fullName>
    </submittedName>
</protein>
<dbReference type="InterPro" id="IPR014942">
    <property type="entry name" value="AbiEii"/>
</dbReference>
<dbReference type="AlphaFoldDB" id="A0A328YRA7"/>
<proteinExistence type="predicted"/>
<dbReference type="OrthoDB" id="1550603at2"/>
<sequence>MDKNYADTVRLLLAVAPEVFANDIFAMKGGTAINLFVQDMPRLSVDIDVVFRPWDLPRDAALAAINDELAAIAQRVSPLGVQTRLIRSKDLADTKLIVENDTSQVKIEVNVVFRGTVLPVERKPLSARTSDLFVVEFDAPILAHDELYAGKLVAALDRQHPRDLFDVWQLWTSGGLTDGMVECFVLYLAGHNRPPHEVLFGNDKDIAAEYERTFVGMTEVHCPLATLLEVRTQLRQALPGRLTQAHRQFLSGLVRAAPDWSLVHCQHAAQLPALRWKLTNLEAFRKRRPADFAAQADALDAGLGRTLPPPR</sequence>
<name>A0A328YRA7_9BURK</name>
<evidence type="ECO:0000313" key="2">
    <source>
        <dbReference type="Proteomes" id="UP000248856"/>
    </source>
</evidence>
<comment type="caution">
    <text evidence="1">The sequence shown here is derived from an EMBL/GenBank/DDBJ whole genome shotgun (WGS) entry which is preliminary data.</text>
</comment>
<gene>
    <name evidence="1" type="ORF">AX018_106038</name>
</gene>